<dbReference type="InterPro" id="IPR020936">
    <property type="entry name" value="TrhO"/>
</dbReference>
<accession>A0AA43RNQ5</accession>
<dbReference type="Pfam" id="PF00581">
    <property type="entry name" value="Rhodanese"/>
    <property type="match status" value="1"/>
</dbReference>
<dbReference type="InterPro" id="IPR001763">
    <property type="entry name" value="Rhodanese-like_dom"/>
</dbReference>
<evidence type="ECO:0000313" key="5">
    <source>
        <dbReference type="Proteomes" id="UP001171751"/>
    </source>
</evidence>
<dbReference type="InterPro" id="IPR022111">
    <property type="entry name" value="Rhodanese_C"/>
</dbReference>
<dbReference type="GO" id="GO:0006400">
    <property type="term" value="P:tRNA modification"/>
    <property type="evidence" value="ECO:0007669"/>
    <property type="project" value="UniProtKB-UniRule"/>
</dbReference>
<dbReference type="Pfam" id="PF17773">
    <property type="entry name" value="UPF0176_N"/>
    <property type="match status" value="1"/>
</dbReference>
<dbReference type="SMART" id="SM00450">
    <property type="entry name" value="RHOD"/>
    <property type="match status" value="1"/>
</dbReference>
<dbReference type="Proteomes" id="UP001171751">
    <property type="component" value="Unassembled WGS sequence"/>
</dbReference>
<evidence type="ECO:0000313" key="4">
    <source>
        <dbReference type="EMBL" id="MDO5457015.1"/>
    </source>
</evidence>
<dbReference type="SUPFAM" id="SSF52821">
    <property type="entry name" value="Rhodanese/Cell cycle control phosphatase"/>
    <property type="match status" value="1"/>
</dbReference>
<evidence type="ECO:0000256" key="2">
    <source>
        <dbReference type="HAMAP-Rule" id="MF_00469"/>
    </source>
</evidence>
<dbReference type="Pfam" id="PF12368">
    <property type="entry name" value="Rhodanese_C"/>
    <property type="match status" value="1"/>
</dbReference>
<comment type="caution">
    <text evidence="4">The sequence shown here is derived from an EMBL/GenBank/DDBJ whole genome shotgun (WGS) entry which is preliminary data.</text>
</comment>
<dbReference type="HAMAP" id="MF_00469">
    <property type="entry name" value="TrhO"/>
    <property type="match status" value="1"/>
</dbReference>
<dbReference type="PANTHER" id="PTHR43268">
    <property type="entry name" value="THIOSULFATE SULFURTRANSFERASE/RHODANESE-LIKE DOMAIN-CONTAINING PROTEIN 2"/>
    <property type="match status" value="1"/>
</dbReference>
<dbReference type="PANTHER" id="PTHR43268:SF3">
    <property type="entry name" value="RHODANESE-LIKE DOMAIN-CONTAINING PROTEIN 7-RELATED"/>
    <property type="match status" value="1"/>
</dbReference>
<protein>
    <recommendedName>
        <fullName evidence="2">tRNA uridine(34) hydroxylase</fullName>
        <ecNumber evidence="2">1.14.-.-</ecNumber>
    </recommendedName>
    <alternativeName>
        <fullName evidence="2">tRNA hydroxylation protein O</fullName>
    </alternativeName>
</protein>
<feature type="domain" description="Rhodanese" evidence="3">
    <location>
        <begin position="129"/>
        <end position="222"/>
    </location>
</feature>
<keyword evidence="2" id="KW-0819">tRNA processing</keyword>
<reference evidence="4" key="1">
    <citation type="submission" date="2023-07" db="EMBL/GenBank/DDBJ databases">
        <title>Between Cages and Wild: Unraveling the Impact of Captivity on Animal Microbiomes and Antimicrobial Resistance.</title>
        <authorList>
            <person name="Schmartz G.P."/>
            <person name="Rehner J."/>
            <person name="Schuff M.J."/>
            <person name="Becker S.L."/>
            <person name="Kravczyk M."/>
            <person name="Gurevich A."/>
            <person name="Francke R."/>
            <person name="Mueller R."/>
            <person name="Keller V."/>
            <person name="Keller A."/>
        </authorList>
    </citation>
    <scope>NUCLEOTIDE SEQUENCE</scope>
    <source>
        <strain evidence="4">S39M_St_73</strain>
    </source>
</reference>
<dbReference type="CDD" id="cd01518">
    <property type="entry name" value="RHOD_YceA"/>
    <property type="match status" value="1"/>
</dbReference>
<dbReference type="AlphaFoldDB" id="A0AA43RNQ5"/>
<dbReference type="NCBIfam" id="NF001135">
    <property type="entry name" value="PRK00142.1-3"/>
    <property type="match status" value="1"/>
</dbReference>
<dbReference type="PROSITE" id="PS50206">
    <property type="entry name" value="RHODANESE_3"/>
    <property type="match status" value="1"/>
</dbReference>
<dbReference type="EMBL" id="JAUNQW010000004">
    <property type="protein sequence ID" value="MDO5457015.1"/>
    <property type="molecule type" value="Genomic_DNA"/>
</dbReference>
<keyword evidence="5" id="KW-1185">Reference proteome</keyword>
<dbReference type="InterPro" id="IPR040503">
    <property type="entry name" value="TRHO_N"/>
</dbReference>
<sequence>MSNYRVLLYYNYVTINDPEAFKDEHLAYCKKLGLKGRIYVSQEGINGTVSGTVEQTNQYMEDLTSRAGFEDTNFKIDEADHHVFKKMKVKNRKEIVSLHLEGKNKSSDIDPNTLTGRHLEPEEFREALLDEEVIVLDARNDYEYDVGHFRGAVRPDIKAFHELPQWIKDNKELFMDKKVVTYCTGGIRCEKLSGWMLREGFDAAQLKNGIHNYSTDPKTQGDLWDGAMYVFDERLTVPINKHEHIIVGKDWFDNQPCERYVNCANPQCNKQIICSQENEDKYLRGCTELCRSHPDNRYVKERHLTLEEWQDRLEKIGEQGNLNLV</sequence>
<evidence type="ECO:0000259" key="3">
    <source>
        <dbReference type="PROSITE" id="PS50206"/>
    </source>
</evidence>
<comment type="similarity">
    <text evidence="2">Belongs to the TrhO family.</text>
</comment>
<keyword evidence="1 2" id="KW-0560">Oxidoreductase</keyword>
<dbReference type="Gene3D" id="3.40.250.10">
    <property type="entry name" value="Rhodanese-like domain"/>
    <property type="match status" value="1"/>
</dbReference>
<name>A0AA43RNQ5_9LACT</name>
<dbReference type="Gene3D" id="3.30.70.100">
    <property type="match status" value="1"/>
</dbReference>
<dbReference type="GO" id="GO:0016705">
    <property type="term" value="F:oxidoreductase activity, acting on paired donors, with incorporation or reduction of molecular oxygen"/>
    <property type="evidence" value="ECO:0007669"/>
    <property type="project" value="UniProtKB-UniRule"/>
</dbReference>
<comment type="catalytic activity">
    <reaction evidence="2">
        <text>uridine(34) in tRNA + AH2 + O2 = 5-hydroxyuridine(34) in tRNA + A + H2O</text>
        <dbReference type="Rhea" id="RHEA:64224"/>
        <dbReference type="Rhea" id="RHEA-COMP:11727"/>
        <dbReference type="Rhea" id="RHEA-COMP:13381"/>
        <dbReference type="ChEBI" id="CHEBI:13193"/>
        <dbReference type="ChEBI" id="CHEBI:15377"/>
        <dbReference type="ChEBI" id="CHEBI:15379"/>
        <dbReference type="ChEBI" id="CHEBI:17499"/>
        <dbReference type="ChEBI" id="CHEBI:65315"/>
        <dbReference type="ChEBI" id="CHEBI:136877"/>
    </reaction>
</comment>
<dbReference type="EC" id="1.14.-.-" evidence="2"/>
<organism evidence="4 5">
    <name type="scientific">Atopococcus tabaci</name>
    <dbReference type="NCBI Taxonomy" id="269774"/>
    <lineage>
        <taxon>Bacteria</taxon>
        <taxon>Bacillati</taxon>
        <taxon>Bacillota</taxon>
        <taxon>Bacilli</taxon>
        <taxon>Lactobacillales</taxon>
        <taxon>Carnobacteriaceae</taxon>
        <taxon>Atopococcus</taxon>
    </lineage>
</organism>
<evidence type="ECO:0000256" key="1">
    <source>
        <dbReference type="ARBA" id="ARBA00023002"/>
    </source>
</evidence>
<gene>
    <name evidence="2" type="primary">trhO</name>
    <name evidence="4" type="ORF">Q4F26_01590</name>
</gene>
<comment type="function">
    <text evidence="2">Catalyzes oxygen-dependent 5-hydroxyuridine (ho5U) modification at position 34 in tRNAs.</text>
</comment>
<proteinExistence type="inferred from homology"/>
<dbReference type="InterPro" id="IPR036873">
    <property type="entry name" value="Rhodanese-like_dom_sf"/>
</dbReference>